<accession>A0A2K4XCQ7</accession>
<proteinExistence type="predicted"/>
<dbReference type="EMBL" id="LT965928">
    <property type="protein sequence ID" value="SOU42096.1"/>
    <property type="molecule type" value="Genomic_DNA"/>
</dbReference>
<evidence type="ECO:0000313" key="3">
    <source>
        <dbReference type="EMBL" id="SOU42096.1"/>
    </source>
</evidence>
<sequence length="55" mass="6224">MRYATLIAQAGCKLTAIRVFDTLLKIFGMTNLPFGQVIQLYAMFLGLLVFIQRGR</sequence>
<dbReference type="Proteomes" id="UP000615003">
    <property type="component" value="Unassembled WGS sequence"/>
</dbReference>
<evidence type="ECO:0000313" key="4">
    <source>
        <dbReference type="Proteomes" id="UP000238288"/>
    </source>
</evidence>
<organism evidence="3 4">
    <name type="scientific">Pseudoalteromonas carrageenovora IAM 12662</name>
    <dbReference type="NCBI Taxonomy" id="1314868"/>
    <lineage>
        <taxon>Bacteria</taxon>
        <taxon>Pseudomonadati</taxon>
        <taxon>Pseudomonadota</taxon>
        <taxon>Gammaproteobacteria</taxon>
        <taxon>Alteromonadales</taxon>
        <taxon>Pseudoalteromonadaceae</taxon>
        <taxon>Pseudoalteromonas</taxon>
    </lineage>
</organism>
<feature type="transmembrane region" description="Helical" evidence="1">
    <location>
        <begin position="32"/>
        <end position="51"/>
    </location>
</feature>
<evidence type="ECO:0000256" key="1">
    <source>
        <dbReference type="SAM" id="Phobius"/>
    </source>
</evidence>
<keyword evidence="1" id="KW-0472">Membrane</keyword>
<dbReference type="Proteomes" id="UP000238288">
    <property type="component" value="Chromosome PCAR9a"/>
</dbReference>
<reference evidence="2 5" key="1">
    <citation type="submission" date="2015-06" db="EMBL/GenBank/DDBJ databases">
        <title>Genome sequence of Pseudoalteromonas carrageenovora.</title>
        <authorList>
            <person name="Xie B.-B."/>
            <person name="Rong J.-C."/>
            <person name="Qin Q.-L."/>
            <person name="Zhang Y.-Z."/>
        </authorList>
    </citation>
    <scope>NUCLEOTIDE SEQUENCE [LARGE SCALE GENOMIC DNA]</scope>
    <source>
        <strain evidence="2 5">IAM 12662</strain>
    </source>
</reference>
<gene>
    <name evidence="3" type="ORF">PCAR9_A31298</name>
    <name evidence="2" type="ORF">PCARR_a2663</name>
</gene>
<dbReference type="AlphaFoldDB" id="A0A2K4XCQ7"/>
<name>A0A2K4XCQ7_PSEVC</name>
<keyword evidence="5" id="KW-1185">Reference proteome</keyword>
<keyword evidence="1" id="KW-1133">Transmembrane helix</keyword>
<evidence type="ECO:0000313" key="2">
    <source>
        <dbReference type="EMBL" id="MBE0380961.1"/>
    </source>
</evidence>
<protein>
    <submittedName>
        <fullName evidence="3">Uncharacterized protein</fullName>
    </submittedName>
</protein>
<reference evidence="3 4" key="2">
    <citation type="submission" date="2017-11" db="EMBL/GenBank/DDBJ databases">
        <authorList>
            <person name="Han C.G."/>
        </authorList>
    </citation>
    <scope>NUCLEOTIDE SEQUENCE [LARGE SCALE GENOMIC DNA]</scope>
    <source>
        <strain evidence="4">ATCC 43555</strain>
        <strain evidence="3">ATCC43555</strain>
    </source>
</reference>
<keyword evidence="1" id="KW-0812">Transmembrane</keyword>
<dbReference type="EMBL" id="AQGW01000013">
    <property type="protein sequence ID" value="MBE0380961.1"/>
    <property type="molecule type" value="Genomic_DNA"/>
</dbReference>
<evidence type="ECO:0000313" key="5">
    <source>
        <dbReference type="Proteomes" id="UP000615003"/>
    </source>
</evidence>